<dbReference type="InterPro" id="IPR008183">
    <property type="entry name" value="Aldose_1/G6P_1-epimerase"/>
</dbReference>
<keyword evidence="3" id="KW-0119">Carbohydrate metabolism</keyword>
<accession>A0ABX5SMY7</accession>
<gene>
    <name evidence="4" type="ORF">EW139_05005</name>
</gene>
<dbReference type="Gene3D" id="2.70.98.10">
    <property type="match status" value="1"/>
</dbReference>
<dbReference type="EMBL" id="CP037939">
    <property type="protein sequence ID" value="QBR47511.1"/>
    <property type="molecule type" value="Genomic_DNA"/>
</dbReference>
<dbReference type="SUPFAM" id="SSF74650">
    <property type="entry name" value="Galactose mutarotase-like"/>
    <property type="match status" value="1"/>
</dbReference>
<dbReference type="Proteomes" id="UP000295756">
    <property type="component" value="Chromosome"/>
</dbReference>
<keyword evidence="5" id="KW-1185">Reference proteome</keyword>
<dbReference type="InterPro" id="IPR014718">
    <property type="entry name" value="GH-type_carb-bd"/>
</dbReference>
<dbReference type="PANTHER" id="PTHR10091:SF0">
    <property type="entry name" value="GALACTOSE MUTAROTASE"/>
    <property type="match status" value="1"/>
</dbReference>
<evidence type="ECO:0000256" key="2">
    <source>
        <dbReference type="ARBA" id="ARBA00023235"/>
    </source>
</evidence>
<dbReference type="Pfam" id="PF01263">
    <property type="entry name" value="Aldose_epim"/>
    <property type="match status" value="1"/>
</dbReference>
<dbReference type="CDD" id="cd09019">
    <property type="entry name" value="galactose_mutarotase_like"/>
    <property type="match status" value="1"/>
</dbReference>
<evidence type="ECO:0000256" key="1">
    <source>
        <dbReference type="ARBA" id="ARBA00006206"/>
    </source>
</evidence>
<sequence length="346" mass="38400">MIKVIDFGKHRGQMVQRYTLENVHGTRLSVLNFAGIIQEFSVYENETRVNLVLSSDDFASLTADYNINRIIGRTAGRIADGRWTQNERNIVVPTNENGHTLHGGPQGLSEQFFDVSINQEANEITLKRQQLSELDGFPGDINVQVTYQLTDDNRVILKFTGEQLKADGVFNPTIHSYFNLANPGVDNLLTHELWLNSQKHAAINADKIPTGSLLDNANTLFDFKNETNLGVILPKLRSKIKEGGLDDAFLVEPSLVKPVAVLTENNSGRRLSVYSDRNAVVAFTANQLDNDVIKDTNRGEGHPWIAVALEAQTLPNSENIPTFGHVDLAVNDTAEATIIYAYDTLK</sequence>
<proteinExistence type="inferred from homology"/>
<organism evidence="4 5">
    <name type="scientific">Leuconostoc kimchii</name>
    <dbReference type="NCBI Taxonomy" id="136609"/>
    <lineage>
        <taxon>Bacteria</taxon>
        <taxon>Bacillati</taxon>
        <taxon>Bacillota</taxon>
        <taxon>Bacilli</taxon>
        <taxon>Lactobacillales</taxon>
        <taxon>Lactobacillaceae</taxon>
        <taxon>Leuconostoc</taxon>
    </lineage>
</organism>
<reference evidence="4 5" key="1">
    <citation type="submission" date="2019-03" db="EMBL/GenBank/DDBJ databases">
        <title>Complete Genome Sequence of Leuconostoc kimchii strain NKJ218 Isolated from Homemade Kimchi.</title>
        <authorList>
            <person name="Jung J.Y."/>
            <person name="Jin H.M."/>
            <person name="Jung J.-W."/>
            <person name="Lee S.-Y."/>
            <person name="Ryu B.-G."/>
            <person name="Han S.-S."/>
            <person name="Kang H.K."/>
            <person name="Choi H.W."/>
            <person name="Chung E.J."/>
            <person name="Choi K.-M."/>
        </authorList>
    </citation>
    <scope>NUCLEOTIDE SEQUENCE [LARGE SCALE GENOMIC DNA]</scope>
    <source>
        <strain evidence="4 5">NKJ218</strain>
    </source>
</reference>
<dbReference type="PANTHER" id="PTHR10091">
    <property type="entry name" value="ALDOSE-1-EPIMERASE"/>
    <property type="match status" value="1"/>
</dbReference>
<keyword evidence="2" id="KW-0413">Isomerase</keyword>
<dbReference type="InterPro" id="IPR047215">
    <property type="entry name" value="Galactose_mutarotase-like"/>
</dbReference>
<evidence type="ECO:0000313" key="5">
    <source>
        <dbReference type="Proteomes" id="UP000295756"/>
    </source>
</evidence>
<dbReference type="RefSeq" id="WP_013974989.1">
    <property type="nucleotide sequence ID" value="NZ_CP037939.1"/>
</dbReference>
<evidence type="ECO:0000256" key="3">
    <source>
        <dbReference type="ARBA" id="ARBA00023277"/>
    </source>
</evidence>
<evidence type="ECO:0000313" key="4">
    <source>
        <dbReference type="EMBL" id="QBR47511.1"/>
    </source>
</evidence>
<protein>
    <submittedName>
        <fullName evidence="4">Galactose mutarotase</fullName>
    </submittedName>
</protein>
<dbReference type="InterPro" id="IPR011013">
    <property type="entry name" value="Gal_mutarotase_sf_dom"/>
</dbReference>
<comment type="similarity">
    <text evidence="1">Belongs to the aldose epimerase family.</text>
</comment>
<name>A0ABX5SMY7_9LACO</name>